<organism evidence="1 2">
    <name type="scientific">Nocardioides panzhihuensis</name>
    <dbReference type="NCBI Taxonomy" id="860243"/>
    <lineage>
        <taxon>Bacteria</taxon>
        <taxon>Bacillati</taxon>
        <taxon>Actinomycetota</taxon>
        <taxon>Actinomycetes</taxon>
        <taxon>Propionibacteriales</taxon>
        <taxon>Nocardioidaceae</taxon>
        <taxon>Nocardioides</taxon>
    </lineage>
</organism>
<reference evidence="1 2" key="1">
    <citation type="submission" date="2020-07" db="EMBL/GenBank/DDBJ databases">
        <title>Sequencing the genomes of 1000 actinobacteria strains.</title>
        <authorList>
            <person name="Klenk H.-P."/>
        </authorList>
    </citation>
    <scope>NUCLEOTIDE SEQUENCE [LARGE SCALE GENOMIC DNA]</scope>
    <source>
        <strain evidence="1 2">DSM 26487</strain>
    </source>
</reference>
<dbReference type="EMBL" id="JACBZR010000001">
    <property type="protein sequence ID" value="NYI78429.1"/>
    <property type="molecule type" value="Genomic_DNA"/>
</dbReference>
<evidence type="ECO:0000313" key="2">
    <source>
        <dbReference type="Proteomes" id="UP000564496"/>
    </source>
</evidence>
<protein>
    <submittedName>
        <fullName evidence="1">Uncharacterized protein</fullName>
    </submittedName>
</protein>
<keyword evidence="2" id="KW-1185">Reference proteome</keyword>
<gene>
    <name evidence="1" type="ORF">BJ988_003077</name>
</gene>
<dbReference type="AlphaFoldDB" id="A0A7Z0DND1"/>
<accession>A0A7Z0DND1</accession>
<sequence length="131" mass="14183">MTIYLAYAGNSKDPPSAAFQGLLAFVAVVSQIGAAWTFSRVGVVDPSHLRGAVRRLGLLRVRSVEARRASEALADNPQMAVGDRRELLGALSVRISVIQEEITEAMDDWYAAMPHVANDVANELMSQEDGQ</sequence>
<comment type="caution">
    <text evidence="1">The sequence shown here is derived from an EMBL/GenBank/DDBJ whole genome shotgun (WGS) entry which is preliminary data.</text>
</comment>
<dbReference type="RefSeq" id="WP_179658755.1">
    <property type="nucleotide sequence ID" value="NZ_JACBZR010000001.1"/>
</dbReference>
<dbReference type="Proteomes" id="UP000564496">
    <property type="component" value="Unassembled WGS sequence"/>
</dbReference>
<evidence type="ECO:0000313" key="1">
    <source>
        <dbReference type="EMBL" id="NYI78429.1"/>
    </source>
</evidence>
<name>A0A7Z0DND1_9ACTN</name>
<proteinExistence type="predicted"/>